<proteinExistence type="inferred from homology"/>
<dbReference type="GO" id="GO:0006508">
    <property type="term" value="P:proteolysis"/>
    <property type="evidence" value="ECO:0007669"/>
    <property type="project" value="InterPro"/>
</dbReference>
<dbReference type="PANTHER" id="PTHR12411">
    <property type="entry name" value="CYSTEINE PROTEASE FAMILY C1-RELATED"/>
    <property type="match status" value="1"/>
</dbReference>
<evidence type="ECO:0000259" key="8">
    <source>
        <dbReference type="SMART" id="SM00645"/>
    </source>
</evidence>
<evidence type="ECO:0000256" key="2">
    <source>
        <dbReference type="ARBA" id="ARBA00022807"/>
    </source>
</evidence>
<evidence type="ECO:0000256" key="4">
    <source>
        <dbReference type="ARBA" id="ARBA00023180"/>
    </source>
</evidence>
<reference evidence="10 11" key="1">
    <citation type="journal article" date="2016" name="Sci. Rep.">
        <title>The genome sequence of the outbreeding globe artichoke constructed de novo incorporating a phase-aware low-pass sequencing strategy of F1 progeny.</title>
        <authorList>
            <person name="Scaglione D."/>
            <person name="Reyes-Chin-Wo S."/>
            <person name="Acquadro A."/>
            <person name="Froenicke L."/>
            <person name="Portis E."/>
            <person name="Beitel C."/>
            <person name="Tirone M."/>
            <person name="Mauro R."/>
            <person name="Lo Monaco A."/>
            <person name="Mauromicale G."/>
            <person name="Faccioli P."/>
            <person name="Cattivelli L."/>
            <person name="Rieseberg L."/>
            <person name="Michelmore R."/>
            <person name="Lanteri S."/>
        </authorList>
    </citation>
    <scope>NUCLEOTIDE SEQUENCE [LARGE SCALE GENOMIC DNA]</scope>
    <source>
        <strain evidence="10">2C</strain>
    </source>
</reference>
<dbReference type="InterPro" id="IPR000668">
    <property type="entry name" value="Peptidase_C1A_C"/>
</dbReference>
<dbReference type="Pfam" id="PF00112">
    <property type="entry name" value="Peptidase_C1"/>
    <property type="match status" value="1"/>
</dbReference>
<comment type="similarity">
    <text evidence="1">Belongs to the peptidase C1 family.</text>
</comment>
<feature type="domain" description="Cathepsin propeptide inhibitor" evidence="9">
    <location>
        <begin position="53"/>
        <end position="112"/>
    </location>
</feature>
<dbReference type="InterPro" id="IPR000118">
    <property type="entry name" value="Granulin"/>
</dbReference>
<evidence type="ECO:0000256" key="6">
    <source>
        <dbReference type="SAM" id="SignalP"/>
    </source>
</evidence>
<feature type="domain" description="Granulins" evidence="7">
    <location>
        <begin position="388"/>
        <end position="445"/>
    </location>
</feature>
<keyword evidence="2" id="KW-0378">Hydrolase</keyword>
<evidence type="ECO:0000256" key="5">
    <source>
        <dbReference type="SAM" id="MobiDB-lite"/>
    </source>
</evidence>
<sequence>MGTSNSIITLLLLIICLLSFTLTFSISTLPTEFSILEGQETDVLSSEKVYELFGKWKEMHGKTYEHEAEEAQRLGNFQKSLKYILEKNSKRKSETEHMVGLNKFADLSNEEFKKMYLSKIKGPRRNTLKMRGENGNTTSNLRSCDAPTSLDWRDKGVVTPMKDQGQCGSCWAFSVTGAIEGAHAIATGDLISLSEQELVDCDTNDYGCDGGNMDTAFRWIIKNGGLDSEADYPYTSSNGYGSKCITAKAKKSVVSIDSYVEVESNGDALLCVVAKQPGIYNGECSSDAYSMDHAVLVVGYGSEGGEDYWIVKNQWGTYWGMEGYILMKRNTDIKNGVCGMYNEAIYPVSSIPTPPGPPPPPTPPSPMHPPPSPVHPPPSPTPPAPSKCGEFSYCAADQTCCCIFEFYNYCLIHGCCGYTNAVCCKGTSSCCPSDYPICDNSGGTFGVAAKKRQLAKHKMPWEKIEETLVEEYQPLVWKRNPFAAAV</sequence>
<keyword evidence="6" id="KW-0732">Signal</keyword>
<dbReference type="InterPro" id="IPR000169">
    <property type="entry name" value="Pept_cys_AS"/>
</dbReference>
<dbReference type="InterPro" id="IPR013201">
    <property type="entry name" value="Prot_inhib_I29"/>
</dbReference>
<dbReference type="InterPro" id="IPR025660">
    <property type="entry name" value="Pept_his_AS"/>
</dbReference>
<evidence type="ECO:0000256" key="1">
    <source>
        <dbReference type="ARBA" id="ARBA00008455"/>
    </source>
</evidence>
<dbReference type="InterPro" id="IPR039417">
    <property type="entry name" value="Peptidase_C1A_papain-like"/>
</dbReference>
<dbReference type="InterPro" id="IPR038765">
    <property type="entry name" value="Papain-like_cys_pep_sf"/>
</dbReference>
<dbReference type="Gene3D" id="3.90.70.10">
    <property type="entry name" value="Cysteine proteinases"/>
    <property type="match status" value="1"/>
</dbReference>
<feature type="region of interest" description="Disordered" evidence="5">
    <location>
        <begin position="352"/>
        <end position="381"/>
    </location>
</feature>
<dbReference type="PROSITE" id="PS00639">
    <property type="entry name" value="THIOL_PROTEASE_HIS"/>
    <property type="match status" value="1"/>
</dbReference>
<keyword evidence="2" id="KW-0788">Thiol protease</keyword>
<evidence type="ECO:0000313" key="11">
    <source>
        <dbReference type="Proteomes" id="UP000243975"/>
    </source>
</evidence>
<dbReference type="SUPFAM" id="SSF57277">
    <property type="entry name" value="Granulin repeat"/>
    <property type="match status" value="1"/>
</dbReference>
<dbReference type="InterPro" id="IPR013128">
    <property type="entry name" value="Peptidase_C1A"/>
</dbReference>
<evidence type="ECO:0000259" key="9">
    <source>
        <dbReference type="SMART" id="SM00848"/>
    </source>
</evidence>
<feature type="signal peptide" evidence="6">
    <location>
        <begin position="1"/>
        <end position="23"/>
    </location>
</feature>
<dbReference type="GO" id="GO:0008234">
    <property type="term" value="F:cysteine-type peptidase activity"/>
    <property type="evidence" value="ECO:0007669"/>
    <property type="project" value="UniProtKB-KW"/>
</dbReference>
<dbReference type="PRINTS" id="PR00705">
    <property type="entry name" value="PAPAIN"/>
</dbReference>
<evidence type="ECO:0000259" key="7">
    <source>
        <dbReference type="SMART" id="SM00277"/>
    </source>
</evidence>
<feature type="domain" description="Peptidase C1A papain C-terminal" evidence="8">
    <location>
        <begin position="146"/>
        <end position="348"/>
    </location>
</feature>
<comment type="caution">
    <text evidence="10">The sequence shown here is derived from an EMBL/GenBank/DDBJ whole genome shotgun (WGS) entry which is preliminary data.</text>
</comment>
<dbReference type="PROSITE" id="PS00139">
    <property type="entry name" value="THIOL_PROTEASE_CYS"/>
    <property type="match status" value="1"/>
</dbReference>
<dbReference type="EMBL" id="LEKV01005208">
    <property type="protein sequence ID" value="KVH89490.1"/>
    <property type="molecule type" value="Genomic_DNA"/>
</dbReference>
<dbReference type="Pfam" id="PF08246">
    <property type="entry name" value="Inhibitor_I29"/>
    <property type="match status" value="1"/>
</dbReference>
<dbReference type="SMART" id="SM00848">
    <property type="entry name" value="Inhibitor_I29"/>
    <property type="match status" value="1"/>
</dbReference>
<dbReference type="InterPro" id="IPR037277">
    <property type="entry name" value="Granulin_sf"/>
</dbReference>
<dbReference type="FunFam" id="3.90.70.10:FF:000332">
    <property type="entry name" value="Cathepsin L1"/>
    <property type="match status" value="1"/>
</dbReference>
<feature type="chain" id="PRO_5018730421" evidence="6">
    <location>
        <begin position="24"/>
        <end position="486"/>
    </location>
</feature>
<dbReference type="SMART" id="SM00645">
    <property type="entry name" value="Pept_C1"/>
    <property type="match status" value="1"/>
</dbReference>
<accession>A0A103XEW3</accession>
<organism evidence="10 11">
    <name type="scientific">Cynara cardunculus var. scolymus</name>
    <name type="common">Globe artichoke</name>
    <name type="synonym">Cynara scolymus</name>
    <dbReference type="NCBI Taxonomy" id="59895"/>
    <lineage>
        <taxon>Eukaryota</taxon>
        <taxon>Viridiplantae</taxon>
        <taxon>Streptophyta</taxon>
        <taxon>Embryophyta</taxon>
        <taxon>Tracheophyta</taxon>
        <taxon>Spermatophyta</taxon>
        <taxon>Magnoliopsida</taxon>
        <taxon>eudicotyledons</taxon>
        <taxon>Gunneridae</taxon>
        <taxon>Pentapetalae</taxon>
        <taxon>asterids</taxon>
        <taxon>campanulids</taxon>
        <taxon>Asterales</taxon>
        <taxon>Asteraceae</taxon>
        <taxon>Carduoideae</taxon>
        <taxon>Cardueae</taxon>
        <taxon>Carduinae</taxon>
        <taxon>Cynara</taxon>
    </lineage>
</organism>
<dbReference type="SMART" id="SM00277">
    <property type="entry name" value="GRAN"/>
    <property type="match status" value="1"/>
</dbReference>
<dbReference type="CDD" id="cd02248">
    <property type="entry name" value="Peptidase_C1A"/>
    <property type="match status" value="1"/>
</dbReference>
<dbReference type="Proteomes" id="UP000243975">
    <property type="component" value="Unassembled WGS sequence"/>
</dbReference>
<dbReference type="AlphaFoldDB" id="A0A103XEW3"/>
<protein>
    <submittedName>
        <fullName evidence="10">Cysteine peptidase, cysteine active site-containing protein</fullName>
    </submittedName>
</protein>
<dbReference type="Gramene" id="KVH89490">
    <property type="protein sequence ID" value="KVH89490"/>
    <property type="gene ID" value="Ccrd_008540"/>
</dbReference>
<evidence type="ECO:0000313" key="10">
    <source>
        <dbReference type="EMBL" id="KVH89490.1"/>
    </source>
</evidence>
<dbReference type="Gene3D" id="2.10.25.160">
    <property type="entry name" value="Granulin"/>
    <property type="match status" value="1"/>
</dbReference>
<dbReference type="SUPFAM" id="SSF54001">
    <property type="entry name" value="Cysteine proteinases"/>
    <property type="match status" value="1"/>
</dbReference>
<gene>
    <name evidence="10" type="ORF">Ccrd_008540</name>
</gene>
<name>A0A103XEW3_CYNCS</name>
<keyword evidence="2" id="KW-0645">Protease</keyword>
<dbReference type="OMA" id="CCDDHRS"/>
<keyword evidence="4" id="KW-0325">Glycoprotein</keyword>
<dbReference type="STRING" id="59895.A0A103XEW3"/>
<keyword evidence="11" id="KW-1185">Reference proteome</keyword>
<keyword evidence="3" id="KW-1015">Disulfide bond</keyword>
<evidence type="ECO:0000256" key="3">
    <source>
        <dbReference type="ARBA" id="ARBA00023157"/>
    </source>
</evidence>